<dbReference type="Proteomes" id="UP001303160">
    <property type="component" value="Unassembled WGS sequence"/>
</dbReference>
<evidence type="ECO:0000256" key="1">
    <source>
        <dbReference type="SAM" id="MobiDB-lite"/>
    </source>
</evidence>
<gene>
    <name evidence="3" type="ORF">QBC40DRAFT_312562</name>
</gene>
<reference evidence="3" key="1">
    <citation type="journal article" date="2023" name="Mol. Phylogenet. Evol.">
        <title>Genome-scale phylogeny and comparative genomics of the fungal order Sordariales.</title>
        <authorList>
            <person name="Hensen N."/>
            <person name="Bonometti L."/>
            <person name="Westerberg I."/>
            <person name="Brannstrom I.O."/>
            <person name="Guillou S."/>
            <person name="Cros-Aarteil S."/>
            <person name="Calhoun S."/>
            <person name="Haridas S."/>
            <person name="Kuo A."/>
            <person name="Mondo S."/>
            <person name="Pangilinan J."/>
            <person name="Riley R."/>
            <person name="LaButti K."/>
            <person name="Andreopoulos B."/>
            <person name="Lipzen A."/>
            <person name="Chen C."/>
            <person name="Yan M."/>
            <person name="Daum C."/>
            <person name="Ng V."/>
            <person name="Clum A."/>
            <person name="Steindorff A."/>
            <person name="Ohm R.A."/>
            <person name="Martin F."/>
            <person name="Silar P."/>
            <person name="Natvig D.O."/>
            <person name="Lalanne C."/>
            <person name="Gautier V."/>
            <person name="Ament-Velasquez S.L."/>
            <person name="Kruys A."/>
            <person name="Hutchinson M.I."/>
            <person name="Powell A.J."/>
            <person name="Barry K."/>
            <person name="Miller A.N."/>
            <person name="Grigoriev I.V."/>
            <person name="Debuchy R."/>
            <person name="Gladieux P."/>
            <person name="Hiltunen Thoren M."/>
            <person name="Johannesson H."/>
        </authorList>
    </citation>
    <scope>NUCLEOTIDE SEQUENCE</scope>
    <source>
        <strain evidence="3">CBS 315.58</strain>
    </source>
</reference>
<protein>
    <submittedName>
        <fullName evidence="3">Uncharacterized protein</fullName>
    </submittedName>
</protein>
<accession>A0AAN7ARW4</accession>
<organism evidence="3 4">
    <name type="scientific">Triangularia verruculosa</name>
    <dbReference type="NCBI Taxonomy" id="2587418"/>
    <lineage>
        <taxon>Eukaryota</taxon>
        <taxon>Fungi</taxon>
        <taxon>Dikarya</taxon>
        <taxon>Ascomycota</taxon>
        <taxon>Pezizomycotina</taxon>
        <taxon>Sordariomycetes</taxon>
        <taxon>Sordariomycetidae</taxon>
        <taxon>Sordariales</taxon>
        <taxon>Podosporaceae</taxon>
        <taxon>Triangularia</taxon>
    </lineage>
</organism>
<proteinExistence type="predicted"/>
<keyword evidence="2" id="KW-0472">Membrane</keyword>
<dbReference type="PANTHER" id="PTHR35043:SF7">
    <property type="entry name" value="TRANSCRIPTION FACTOR DOMAIN-CONTAINING PROTEIN"/>
    <property type="match status" value="1"/>
</dbReference>
<feature type="transmembrane region" description="Helical" evidence="2">
    <location>
        <begin position="34"/>
        <end position="54"/>
    </location>
</feature>
<feature type="transmembrane region" description="Helical" evidence="2">
    <location>
        <begin position="458"/>
        <end position="476"/>
    </location>
</feature>
<feature type="region of interest" description="Disordered" evidence="1">
    <location>
        <begin position="120"/>
        <end position="214"/>
    </location>
</feature>
<feature type="compositionally biased region" description="Polar residues" evidence="1">
    <location>
        <begin position="148"/>
        <end position="172"/>
    </location>
</feature>
<feature type="transmembrane region" description="Helical" evidence="2">
    <location>
        <begin position="496"/>
        <end position="524"/>
    </location>
</feature>
<evidence type="ECO:0000256" key="2">
    <source>
        <dbReference type="SAM" id="Phobius"/>
    </source>
</evidence>
<keyword evidence="2" id="KW-1133">Transmembrane helix</keyword>
<comment type="caution">
    <text evidence="3">The sequence shown here is derived from an EMBL/GenBank/DDBJ whole genome shotgun (WGS) entry which is preliminary data.</text>
</comment>
<evidence type="ECO:0000313" key="4">
    <source>
        <dbReference type="Proteomes" id="UP001303160"/>
    </source>
</evidence>
<reference evidence="3" key="2">
    <citation type="submission" date="2023-05" db="EMBL/GenBank/DDBJ databases">
        <authorList>
            <consortium name="Lawrence Berkeley National Laboratory"/>
            <person name="Steindorff A."/>
            <person name="Hensen N."/>
            <person name="Bonometti L."/>
            <person name="Westerberg I."/>
            <person name="Brannstrom I.O."/>
            <person name="Guillou S."/>
            <person name="Cros-Aarteil S."/>
            <person name="Calhoun S."/>
            <person name="Haridas S."/>
            <person name="Kuo A."/>
            <person name="Mondo S."/>
            <person name="Pangilinan J."/>
            <person name="Riley R."/>
            <person name="Labutti K."/>
            <person name="Andreopoulos B."/>
            <person name="Lipzen A."/>
            <person name="Chen C."/>
            <person name="Yanf M."/>
            <person name="Daum C."/>
            <person name="Ng V."/>
            <person name="Clum A."/>
            <person name="Ohm R."/>
            <person name="Martin F."/>
            <person name="Silar P."/>
            <person name="Natvig D."/>
            <person name="Lalanne C."/>
            <person name="Gautier V."/>
            <person name="Ament-Velasquez S.L."/>
            <person name="Kruys A."/>
            <person name="Hutchinson M.I."/>
            <person name="Powell A.J."/>
            <person name="Barry K."/>
            <person name="Miller A.N."/>
            <person name="Grigoriev I.V."/>
            <person name="Debuchy R."/>
            <person name="Gladieux P."/>
            <person name="Thoren M.H."/>
            <person name="Johannesson H."/>
        </authorList>
    </citation>
    <scope>NUCLEOTIDE SEQUENCE</scope>
    <source>
        <strain evidence="3">CBS 315.58</strain>
    </source>
</reference>
<name>A0AAN7ARW4_9PEZI</name>
<dbReference type="EMBL" id="MU863975">
    <property type="protein sequence ID" value="KAK4196854.1"/>
    <property type="molecule type" value="Genomic_DNA"/>
</dbReference>
<feature type="transmembrane region" description="Helical" evidence="2">
    <location>
        <begin position="556"/>
        <end position="578"/>
    </location>
</feature>
<evidence type="ECO:0000313" key="3">
    <source>
        <dbReference type="EMBL" id="KAK4196854.1"/>
    </source>
</evidence>
<sequence length="615" mass="69322">MWTWLPPFDNNNNATGNLTAAWHPEPAFRGTWGILYTCLITLGLCVWTSVHVNIDGLPAGGQQSRKWWNPLGWTTWQQRRKLGCMVFAFFAPEIVAFTAWEQWKMAKKATASMNEVIGECFSNGSDTRAPEQRERSDDIEMMPKSMKRSASSGSNGTSFHTAASENASNGPIMQQEPGGTETPEETRHRATSNSVPEASHTAPTRPPTRPPTWTIAHGFFLQMGRDSRATPELLPIIRDEDISDKSKAAGLAKTLTCTQAVWFITQCTYRLVTNGHSISVLELNTLCHAILALISYYFWWHKPYDVEQPIKINLQSKRSRGLCAWMYMTSIGELPIGDQYCPWHPSPMRYGFRPPNIEPGTNVPIPEFFDAASNDERRWKLAYRFITKYSYNVDGGRRYRADSSTSYMPIVGETYDPSWASLRSRNQNRPMALFLEMRGLDDYDKIQPEILLKKEQNIAFLVLLLFSLLYSVPHILVWDFPGVPEEATFHTPLWRVAGLALAATVPLLLSAVWVWGFILLVANVHTHGIWSLRRVESGSQTSSSSESTRSESTPDVFELLACICTCLALVTSIGLFVAQIGGRIVLMGEAFVMLPYSQDSVFQQPVWAHYFPHFG</sequence>
<keyword evidence="2" id="KW-0812">Transmembrane</keyword>
<dbReference type="PANTHER" id="PTHR35043">
    <property type="entry name" value="TRANSCRIPTION FACTOR DOMAIN-CONTAINING PROTEIN"/>
    <property type="match status" value="1"/>
</dbReference>
<feature type="compositionally biased region" description="Basic and acidic residues" evidence="1">
    <location>
        <begin position="128"/>
        <end position="138"/>
    </location>
</feature>
<keyword evidence="4" id="KW-1185">Reference proteome</keyword>
<dbReference type="AlphaFoldDB" id="A0AAN7ARW4"/>